<dbReference type="Gene3D" id="3.40.1670.10">
    <property type="entry name" value="UbiD C-terminal domain-like"/>
    <property type="match status" value="1"/>
</dbReference>
<sequence length="515" mass="57132">MAYRDFQHFLDVLESKGELRRIREAVSPQLEITEIADRVMKANGPALLFENVVGDDHRLGTPDPMSAVIGHKSIHSPLSTSHKPHHYPFPVAINTMGSRKRMSLALSCDDFEEHAQRIEALLKPEIPRGAAEALKKLPWLFSELKNIPPKTASSGICQQIVTQGDEIDLTKLPILTCWPEDGGPFITLPLVFTHDPNTGKRNVGMYRVQLHGPKTCGMHWQMHKTGMRQMEDAGAQGKRLEVCVVLGGDPVYTFAAIAPLPPGIDEMLFAGFLRRESVRLVKAKTVDVMVPADAEIVIEGYVDPGERRLEGPFGDHTGYYSLAGDFPVLHVTAVTMREKAVYPATIVGRPPMEDGWMGKAVERVFLPMVKLSVPEIVDMNLPVEATFHNMAFVSIRKKYPGHAYKAMNAIWGLGGLAFTKFVFIFDEDCNVQDLGEVLFRIGANCDPMRDTLMSKGPVDQLDHASLEEGFGGKLGFDCTHKLPGENGFSRHYPKLITMADDVKARVDAMWPRLGL</sequence>
<dbReference type="InterPro" id="IPR048304">
    <property type="entry name" value="UbiD_Rift_dom"/>
</dbReference>
<dbReference type="InterPro" id="IPR002830">
    <property type="entry name" value="UbiD"/>
</dbReference>
<dbReference type="Pfam" id="PF20696">
    <property type="entry name" value="UbiD_C"/>
    <property type="match status" value="1"/>
</dbReference>
<dbReference type="Pfam" id="PF20695">
    <property type="entry name" value="UbiD_N"/>
    <property type="match status" value="1"/>
</dbReference>
<accession>A0A068NMB7</accession>
<dbReference type="InterPro" id="IPR022390">
    <property type="entry name" value="HBDC"/>
</dbReference>
<reference evidence="5 6" key="1">
    <citation type="journal article" date="2014" name="PLoS ONE">
        <title>The first complete genome sequence of the class fimbriimonadia in the phylum armatimonadetes.</title>
        <authorList>
            <person name="Hu Z.Y."/>
            <person name="Wang Y.Z."/>
            <person name="Im W.T."/>
            <person name="Wang S.Y."/>
            <person name="Zhao G.P."/>
            <person name="Zheng H.J."/>
            <person name="Quan Z.X."/>
        </authorList>
    </citation>
    <scope>NUCLEOTIDE SEQUENCE [LARGE SCALE GENOMIC DNA]</scope>
    <source>
        <strain evidence="5">Gsoil 348</strain>
    </source>
</reference>
<dbReference type="Pfam" id="PF01977">
    <property type="entry name" value="UbiD"/>
    <property type="match status" value="1"/>
</dbReference>
<gene>
    <name evidence="5" type="ORF">OP10G_1345</name>
</gene>
<dbReference type="eggNOG" id="COG0043">
    <property type="taxonomic scope" value="Bacteria"/>
</dbReference>
<dbReference type="Gene3D" id="1.20.5.570">
    <property type="entry name" value="Single helix bin"/>
    <property type="match status" value="1"/>
</dbReference>
<feature type="domain" description="3-octaprenyl-4-hydroxybenzoate carboxy-lyase-like N-terminal" evidence="3">
    <location>
        <begin position="10"/>
        <end position="116"/>
    </location>
</feature>
<feature type="domain" description="3-octaprenyl-4-hydroxybenzoate carboxy-lyase-like Rift-related" evidence="2">
    <location>
        <begin position="153"/>
        <end position="350"/>
    </location>
</feature>
<proteinExistence type="inferred from homology"/>
<dbReference type="InterPro" id="IPR049381">
    <property type="entry name" value="UbiD-like_C"/>
</dbReference>
<dbReference type="HOGENOM" id="CLU_023348_4_1_0"/>
<dbReference type="EMBL" id="CP007139">
    <property type="protein sequence ID" value="AIE84713.1"/>
    <property type="molecule type" value="Genomic_DNA"/>
</dbReference>
<evidence type="ECO:0000256" key="1">
    <source>
        <dbReference type="ARBA" id="ARBA00010021"/>
    </source>
</evidence>
<evidence type="ECO:0000313" key="6">
    <source>
        <dbReference type="Proteomes" id="UP000027982"/>
    </source>
</evidence>
<comment type="similarity">
    <text evidence="1">Belongs to the UbiD family.</text>
</comment>
<name>A0A068NMB7_FIMGI</name>
<organism evidence="5 6">
    <name type="scientific">Fimbriimonas ginsengisoli Gsoil 348</name>
    <dbReference type="NCBI Taxonomy" id="661478"/>
    <lineage>
        <taxon>Bacteria</taxon>
        <taxon>Bacillati</taxon>
        <taxon>Armatimonadota</taxon>
        <taxon>Fimbriimonadia</taxon>
        <taxon>Fimbriimonadales</taxon>
        <taxon>Fimbriimonadaceae</taxon>
        <taxon>Fimbriimonas</taxon>
    </lineage>
</organism>
<dbReference type="KEGG" id="fgi:OP10G_1345"/>
<dbReference type="PANTHER" id="PTHR30108">
    <property type="entry name" value="3-OCTAPRENYL-4-HYDROXYBENZOATE CARBOXY-LYASE-RELATED"/>
    <property type="match status" value="1"/>
</dbReference>
<dbReference type="GO" id="GO:0006744">
    <property type="term" value="P:ubiquinone biosynthetic process"/>
    <property type="evidence" value="ECO:0007669"/>
    <property type="project" value="TreeGrafter"/>
</dbReference>
<dbReference type="OrthoDB" id="9809841at2"/>
<dbReference type="GO" id="GO:0005829">
    <property type="term" value="C:cytosol"/>
    <property type="evidence" value="ECO:0007669"/>
    <property type="project" value="TreeGrafter"/>
</dbReference>
<feature type="domain" description="3-octaprenyl-4-hydroxybenzoate carboxy-lyase-like C-terminal" evidence="4">
    <location>
        <begin position="356"/>
        <end position="478"/>
    </location>
</feature>
<evidence type="ECO:0000259" key="2">
    <source>
        <dbReference type="Pfam" id="PF01977"/>
    </source>
</evidence>
<dbReference type="NCBIfam" id="TIGR03701">
    <property type="entry name" value="mena_SCO4490"/>
    <property type="match status" value="1"/>
</dbReference>
<dbReference type="GO" id="GO:0008694">
    <property type="term" value="F:4-hydroxy-3-polyprenylbenzoate decarboxylase activity"/>
    <property type="evidence" value="ECO:0007669"/>
    <property type="project" value="TreeGrafter"/>
</dbReference>
<evidence type="ECO:0000259" key="4">
    <source>
        <dbReference type="Pfam" id="PF20696"/>
    </source>
</evidence>
<dbReference type="NCBIfam" id="TIGR00148">
    <property type="entry name" value="UbiD family decarboxylase"/>
    <property type="match status" value="1"/>
</dbReference>
<protein>
    <submittedName>
        <fullName evidence="5">Menaquinone biosynthesis decarboxylase, SCO4490 family</fullName>
    </submittedName>
</protein>
<dbReference type="Proteomes" id="UP000027982">
    <property type="component" value="Chromosome"/>
</dbReference>
<evidence type="ECO:0000259" key="3">
    <source>
        <dbReference type="Pfam" id="PF20695"/>
    </source>
</evidence>
<keyword evidence="6" id="KW-1185">Reference proteome</keyword>
<dbReference type="STRING" id="661478.OP10G_1345"/>
<evidence type="ECO:0000313" key="5">
    <source>
        <dbReference type="EMBL" id="AIE84713.1"/>
    </source>
</evidence>
<dbReference type="AlphaFoldDB" id="A0A068NMB7"/>
<dbReference type="PANTHER" id="PTHR30108:SF17">
    <property type="entry name" value="FERULIC ACID DECARBOXYLASE 1"/>
    <property type="match status" value="1"/>
</dbReference>
<dbReference type="SUPFAM" id="SSF143968">
    <property type="entry name" value="UbiD C-terminal domain-like"/>
    <property type="match status" value="1"/>
</dbReference>
<dbReference type="SUPFAM" id="SSF50475">
    <property type="entry name" value="FMN-binding split barrel"/>
    <property type="match status" value="1"/>
</dbReference>
<dbReference type="InterPro" id="IPR049383">
    <property type="entry name" value="UbiD-like_N"/>
</dbReference>
<dbReference type="RefSeq" id="WP_025226668.1">
    <property type="nucleotide sequence ID" value="NZ_CP007139.1"/>
</dbReference>